<reference evidence="13" key="1">
    <citation type="submission" date="2015-09" db="EMBL/GenBank/DDBJ databases">
        <title>Scylla olivacea transcriptome.</title>
        <authorList>
            <person name="Ikhwanuddin M."/>
        </authorList>
    </citation>
    <scope>NUCLEOTIDE SEQUENCE</scope>
</reference>
<dbReference type="InterPro" id="IPR026206">
    <property type="entry name" value="HAUS3"/>
</dbReference>
<keyword evidence="8" id="KW-0206">Cytoskeleton</keyword>
<evidence type="ECO:0000256" key="8">
    <source>
        <dbReference type="ARBA" id="ARBA00023212"/>
    </source>
</evidence>
<evidence type="ECO:0000256" key="1">
    <source>
        <dbReference type="ARBA" id="ARBA00004186"/>
    </source>
</evidence>
<evidence type="ECO:0000256" key="11">
    <source>
        <dbReference type="SAM" id="MobiDB-lite"/>
    </source>
</evidence>
<comment type="similarity">
    <text evidence="2">Belongs to the HAUS3 family.</text>
</comment>
<evidence type="ECO:0000256" key="10">
    <source>
        <dbReference type="SAM" id="Coils"/>
    </source>
</evidence>
<dbReference type="GO" id="GO:0051301">
    <property type="term" value="P:cell division"/>
    <property type="evidence" value="ECO:0007669"/>
    <property type="project" value="UniProtKB-KW"/>
</dbReference>
<keyword evidence="3" id="KW-0963">Cytoplasm</keyword>
<dbReference type="GO" id="GO:0031023">
    <property type="term" value="P:microtubule organizing center organization"/>
    <property type="evidence" value="ECO:0007669"/>
    <property type="project" value="TreeGrafter"/>
</dbReference>
<protein>
    <recommendedName>
        <fullName evidence="12">HAUS augmin-like complex subunit 3 N-terminal domain-containing protein</fullName>
    </recommendedName>
</protein>
<name>A0A0P4WSX4_SCYOL</name>
<accession>A0A0P4WSX4</accession>
<organism evidence="13">
    <name type="scientific">Scylla olivacea</name>
    <name type="common">Orange mud crab</name>
    <name type="synonym">Cancer olivacea</name>
    <dbReference type="NCBI Taxonomy" id="85551"/>
    <lineage>
        <taxon>Eukaryota</taxon>
        <taxon>Metazoa</taxon>
        <taxon>Ecdysozoa</taxon>
        <taxon>Arthropoda</taxon>
        <taxon>Crustacea</taxon>
        <taxon>Multicrustacea</taxon>
        <taxon>Malacostraca</taxon>
        <taxon>Eumalacostraca</taxon>
        <taxon>Eucarida</taxon>
        <taxon>Decapoda</taxon>
        <taxon>Pleocyemata</taxon>
        <taxon>Brachyura</taxon>
        <taxon>Eubrachyura</taxon>
        <taxon>Portunoidea</taxon>
        <taxon>Portunidae</taxon>
        <taxon>Portuninae</taxon>
        <taxon>Scylla</taxon>
    </lineage>
</organism>
<keyword evidence="6" id="KW-0498">Mitosis</keyword>
<keyword evidence="7 10" id="KW-0175">Coiled coil</keyword>
<keyword evidence="4" id="KW-0132">Cell division</keyword>
<evidence type="ECO:0000256" key="5">
    <source>
        <dbReference type="ARBA" id="ARBA00022701"/>
    </source>
</evidence>
<comment type="subcellular location">
    <subcellularLocation>
        <location evidence="1">Cytoplasm</location>
        <location evidence="1">Cytoskeleton</location>
        <location evidence="1">Spindle</location>
    </subcellularLocation>
</comment>
<evidence type="ECO:0000256" key="7">
    <source>
        <dbReference type="ARBA" id="ARBA00023054"/>
    </source>
</evidence>
<evidence type="ECO:0000256" key="3">
    <source>
        <dbReference type="ARBA" id="ARBA00022490"/>
    </source>
</evidence>
<dbReference type="Pfam" id="PF14932">
    <property type="entry name" value="HAUS-augmin3"/>
    <property type="match status" value="1"/>
</dbReference>
<dbReference type="InterPro" id="IPR032733">
    <property type="entry name" value="HAUS3_N"/>
</dbReference>
<dbReference type="AlphaFoldDB" id="A0A0P4WSX4"/>
<proteinExistence type="inferred from homology"/>
<dbReference type="PANTHER" id="PTHR19378">
    <property type="entry name" value="GOLGIN- RELATED"/>
    <property type="match status" value="1"/>
</dbReference>
<evidence type="ECO:0000259" key="12">
    <source>
        <dbReference type="Pfam" id="PF14932"/>
    </source>
</evidence>
<dbReference type="PRINTS" id="PR02089">
    <property type="entry name" value="HAUSAUGMINL3"/>
</dbReference>
<evidence type="ECO:0000256" key="2">
    <source>
        <dbReference type="ARBA" id="ARBA00009645"/>
    </source>
</evidence>
<keyword evidence="5" id="KW-0493">Microtubule</keyword>
<evidence type="ECO:0000313" key="13">
    <source>
        <dbReference type="EMBL" id="JAI64909.1"/>
    </source>
</evidence>
<feature type="region of interest" description="Disordered" evidence="11">
    <location>
        <begin position="83"/>
        <end position="106"/>
    </location>
</feature>
<dbReference type="GO" id="GO:0005815">
    <property type="term" value="C:microtubule organizing center"/>
    <property type="evidence" value="ECO:0007669"/>
    <property type="project" value="TreeGrafter"/>
</dbReference>
<feature type="coiled-coil region" evidence="10">
    <location>
        <begin position="109"/>
        <end position="157"/>
    </location>
</feature>
<sequence>MSGEQLVRHLQSLGAPGAEHLVGEAYDWLFVKGKDDPLVTFLQWFMKNITPNNVMTEEELAEFEALKAAGEVLSPTQLQEMEGALSSIPSLPGASEQGQGEPLPSPEELKALEDELEILTQRKNMINAHKIELLNETQQLSKRLQKTQSELRRQVEAASTTSYHFTKAQQNLAGVVDAHLNTFHNFDQAGEEEAVFLSQVDLEEWHREEDKFTNLLTTYIQKQFREGVGVVAGTEDCSQYVLLDVNNLELSLVRGAGEDQYRRNVAELRRLNALLPQTEDWRLRGLIQQERRKAEVMEAEKLLAALHQGHLPSDLIVLKQQTQEVEESLTVVEKESRHQQQTMQAVLTEVAELESTKTISGDYELKLQRQGYFLTKQIIVMEQLVSQVARYNWVIIALQTEGYKLTNMVDMLRMVNTRITERDASYKRRMIQLEATLKKSEEDKASGVLPLPLHTLACLLPPQGQSRAKAGSKEMLLKQVDGLLNGLSVAQEQVATITSPQFSCLTQMMSICEALEASLFGTAGSLQALPLAWLESVLAHRCTAAEQKVWEFKQKLINIISQYEKKKKILQIDPTVSQEFKKWIADVLRKFK</sequence>
<dbReference type="GO" id="GO:0072686">
    <property type="term" value="C:mitotic spindle"/>
    <property type="evidence" value="ECO:0007669"/>
    <property type="project" value="TreeGrafter"/>
</dbReference>
<dbReference type="PANTHER" id="PTHR19378:SF0">
    <property type="entry name" value="HAUS AUGMIN-LIKE COMPLEX SUBUNIT 3"/>
    <property type="match status" value="1"/>
</dbReference>
<evidence type="ECO:0000256" key="6">
    <source>
        <dbReference type="ARBA" id="ARBA00022776"/>
    </source>
</evidence>
<dbReference type="EMBL" id="GDRN01064018">
    <property type="protein sequence ID" value="JAI64909.1"/>
    <property type="molecule type" value="Transcribed_RNA"/>
</dbReference>
<dbReference type="GO" id="GO:0070652">
    <property type="term" value="C:HAUS complex"/>
    <property type="evidence" value="ECO:0007669"/>
    <property type="project" value="InterPro"/>
</dbReference>
<evidence type="ECO:0000256" key="4">
    <source>
        <dbReference type="ARBA" id="ARBA00022618"/>
    </source>
</evidence>
<keyword evidence="9" id="KW-0131">Cell cycle</keyword>
<feature type="domain" description="HAUS augmin-like complex subunit 3 N-terminal" evidence="12">
    <location>
        <begin position="28"/>
        <end position="274"/>
    </location>
</feature>
<dbReference type="GO" id="GO:0005874">
    <property type="term" value="C:microtubule"/>
    <property type="evidence" value="ECO:0007669"/>
    <property type="project" value="UniProtKB-KW"/>
</dbReference>
<evidence type="ECO:0000256" key="9">
    <source>
        <dbReference type="ARBA" id="ARBA00023306"/>
    </source>
</evidence>
<dbReference type="GO" id="GO:0051225">
    <property type="term" value="P:spindle assembly"/>
    <property type="evidence" value="ECO:0007669"/>
    <property type="project" value="InterPro"/>
</dbReference>